<keyword evidence="2 6" id="KW-0238">DNA-binding</keyword>
<evidence type="ECO:0000256" key="2">
    <source>
        <dbReference type="ARBA" id="ARBA00023125"/>
    </source>
</evidence>
<proteinExistence type="predicted"/>
<dbReference type="PANTHER" id="PTHR43537:SF44">
    <property type="entry name" value="GNTR FAMILY REGULATORY PROTEIN"/>
    <property type="match status" value="1"/>
</dbReference>
<keyword evidence="1" id="KW-0805">Transcription regulation</keyword>
<dbReference type="AlphaFoldDB" id="A0A0K6I955"/>
<dbReference type="InterPro" id="IPR036388">
    <property type="entry name" value="WH-like_DNA-bd_sf"/>
</dbReference>
<dbReference type="EMBL" id="CYHE01000014">
    <property type="protein sequence ID" value="CUA99641.1"/>
    <property type="molecule type" value="Genomic_DNA"/>
</dbReference>
<dbReference type="SMART" id="SM00345">
    <property type="entry name" value="HTH_GNTR"/>
    <property type="match status" value="1"/>
</dbReference>
<name>A0A0K6I955_9HYPH</name>
<evidence type="ECO:0000313" key="6">
    <source>
        <dbReference type="EMBL" id="CUA99641.1"/>
    </source>
</evidence>
<organism evidence="6 7">
    <name type="scientific">Pannonibacter indicus</name>
    <dbReference type="NCBI Taxonomy" id="466044"/>
    <lineage>
        <taxon>Bacteria</taxon>
        <taxon>Pseudomonadati</taxon>
        <taxon>Pseudomonadota</taxon>
        <taxon>Alphaproteobacteria</taxon>
        <taxon>Hyphomicrobiales</taxon>
        <taxon>Stappiaceae</taxon>
        <taxon>Pannonibacter</taxon>
    </lineage>
</organism>
<dbReference type="Proteomes" id="UP000183900">
    <property type="component" value="Unassembled WGS sequence"/>
</dbReference>
<evidence type="ECO:0000256" key="4">
    <source>
        <dbReference type="SAM" id="MobiDB-lite"/>
    </source>
</evidence>
<dbReference type="RefSeq" id="WP_055456754.1">
    <property type="nucleotide sequence ID" value="NZ_CYHE01000014.1"/>
</dbReference>
<dbReference type="InterPro" id="IPR000524">
    <property type="entry name" value="Tscrpt_reg_HTH_GntR"/>
</dbReference>
<gene>
    <name evidence="6" type="ORF">Ga0061067_11424</name>
</gene>
<keyword evidence="3" id="KW-0804">Transcription</keyword>
<dbReference type="InterPro" id="IPR012318">
    <property type="entry name" value="HTH_CRP"/>
</dbReference>
<evidence type="ECO:0000259" key="5">
    <source>
        <dbReference type="PROSITE" id="PS50949"/>
    </source>
</evidence>
<protein>
    <submittedName>
        <fullName evidence="6">DNA-binding transcriptional regulator, FadR family</fullName>
    </submittedName>
</protein>
<evidence type="ECO:0000256" key="1">
    <source>
        <dbReference type="ARBA" id="ARBA00023015"/>
    </source>
</evidence>
<dbReference type="PANTHER" id="PTHR43537">
    <property type="entry name" value="TRANSCRIPTIONAL REGULATOR, GNTR FAMILY"/>
    <property type="match status" value="1"/>
</dbReference>
<dbReference type="PROSITE" id="PS50949">
    <property type="entry name" value="HTH_GNTR"/>
    <property type="match status" value="1"/>
</dbReference>
<feature type="region of interest" description="Disordered" evidence="4">
    <location>
        <begin position="1"/>
        <end position="20"/>
    </location>
</feature>
<dbReference type="SUPFAM" id="SSF46785">
    <property type="entry name" value="Winged helix' DNA-binding domain"/>
    <property type="match status" value="1"/>
</dbReference>
<dbReference type="GO" id="GO:0003700">
    <property type="term" value="F:DNA-binding transcription factor activity"/>
    <property type="evidence" value="ECO:0007669"/>
    <property type="project" value="InterPro"/>
</dbReference>
<reference evidence="7" key="1">
    <citation type="submission" date="2015-08" db="EMBL/GenBank/DDBJ databases">
        <authorList>
            <person name="Varghese N."/>
        </authorList>
    </citation>
    <scope>NUCLEOTIDE SEQUENCE [LARGE SCALE GENOMIC DNA]</scope>
    <source>
        <strain evidence="7">DSM 23407</strain>
    </source>
</reference>
<dbReference type="Pfam" id="PF07729">
    <property type="entry name" value="FCD"/>
    <property type="match status" value="1"/>
</dbReference>
<dbReference type="SMART" id="SM00895">
    <property type="entry name" value="FCD"/>
    <property type="match status" value="1"/>
</dbReference>
<feature type="domain" description="HTH gntR-type" evidence="5">
    <location>
        <begin position="22"/>
        <end position="90"/>
    </location>
</feature>
<sequence length="244" mass="26460">MTALSPDDADGTLALPEDDASASVPARVARAIQAMIADEGLEEGDALPSQRDLAGILGASRPSVREAISMLEALGLVRVEQRRGLFVAGASGLQPADLWSHGRGYSLEETYQFRMAMEPQVLRLAMPALTGDVKWRLWRSVEALMAAARTGRSVEVAAQDTLFHDLIVESCGNRIFQSMHRLMAREFQSSQWVPMVRMESMVETAAEHLAIMEAVDRLDGDAACRAMAAHIQGAARRAGIDLTS</sequence>
<dbReference type="Pfam" id="PF00392">
    <property type="entry name" value="GntR"/>
    <property type="match status" value="1"/>
</dbReference>
<accession>A0A0K6I955</accession>
<evidence type="ECO:0000313" key="7">
    <source>
        <dbReference type="Proteomes" id="UP000183900"/>
    </source>
</evidence>
<evidence type="ECO:0000256" key="3">
    <source>
        <dbReference type="ARBA" id="ARBA00023163"/>
    </source>
</evidence>
<dbReference type="OrthoDB" id="7768882at2"/>
<dbReference type="InterPro" id="IPR011711">
    <property type="entry name" value="GntR_C"/>
</dbReference>
<dbReference type="PRINTS" id="PR00035">
    <property type="entry name" value="HTHGNTR"/>
</dbReference>
<dbReference type="SUPFAM" id="SSF48008">
    <property type="entry name" value="GntR ligand-binding domain-like"/>
    <property type="match status" value="1"/>
</dbReference>
<dbReference type="SMART" id="SM00419">
    <property type="entry name" value="HTH_CRP"/>
    <property type="match status" value="1"/>
</dbReference>
<dbReference type="Gene3D" id="1.10.10.10">
    <property type="entry name" value="Winged helix-like DNA-binding domain superfamily/Winged helix DNA-binding domain"/>
    <property type="match status" value="1"/>
</dbReference>
<dbReference type="CDD" id="cd07377">
    <property type="entry name" value="WHTH_GntR"/>
    <property type="match status" value="1"/>
</dbReference>
<dbReference type="Gene3D" id="1.20.120.530">
    <property type="entry name" value="GntR ligand-binding domain-like"/>
    <property type="match status" value="1"/>
</dbReference>
<keyword evidence="7" id="KW-1185">Reference proteome</keyword>
<dbReference type="InterPro" id="IPR008920">
    <property type="entry name" value="TF_FadR/GntR_C"/>
</dbReference>
<dbReference type="InterPro" id="IPR036390">
    <property type="entry name" value="WH_DNA-bd_sf"/>
</dbReference>
<dbReference type="GO" id="GO:0003677">
    <property type="term" value="F:DNA binding"/>
    <property type="evidence" value="ECO:0007669"/>
    <property type="project" value="UniProtKB-KW"/>
</dbReference>